<feature type="domain" description="Glycosyl transferase family 1" evidence="1">
    <location>
        <begin position="271"/>
        <end position="430"/>
    </location>
</feature>
<accession>A0A5K7Z509</accession>
<dbReference type="Gene3D" id="3.40.50.2000">
    <property type="entry name" value="Glycogen Phosphorylase B"/>
    <property type="match status" value="2"/>
</dbReference>
<dbReference type="OrthoDB" id="267270at2"/>
<evidence type="ECO:0000259" key="1">
    <source>
        <dbReference type="Pfam" id="PF00534"/>
    </source>
</evidence>
<dbReference type="PANTHER" id="PTHR12526:SF638">
    <property type="entry name" value="SPORE COAT PROTEIN SA"/>
    <property type="match status" value="1"/>
</dbReference>
<reference evidence="2 3" key="1">
    <citation type="submission" date="2019-11" db="EMBL/GenBank/DDBJ databases">
        <title>Comparative genomics of hydrocarbon-degrading Desulfosarcina strains.</title>
        <authorList>
            <person name="Watanabe M."/>
            <person name="Kojima H."/>
            <person name="Fukui M."/>
        </authorList>
    </citation>
    <scope>NUCLEOTIDE SEQUENCE [LARGE SCALE GENOMIC DNA]</scope>
    <source>
        <strain evidence="2 3">PP31</strain>
    </source>
</reference>
<gene>
    <name evidence="2" type="ORF">DSCW_09610</name>
</gene>
<dbReference type="Proteomes" id="UP000427769">
    <property type="component" value="Chromosome"/>
</dbReference>
<evidence type="ECO:0000313" key="2">
    <source>
        <dbReference type="EMBL" id="BBO73544.1"/>
    </source>
</evidence>
<dbReference type="InterPro" id="IPR001296">
    <property type="entry name" value="Glyco_trans_1"/>
</dbReference>
<dbReference type="PANTHER" id="PTHR12526">
    <property type="entry name" value="GLYCOSYLTRANSFERASE"/>
    <property type="match status" value="1"/>
</dbReference>
<dbReference type="GO" id="GO:0016757">
    <property type="term" value="F:glycosyltransferase activity"/>
    <property type="evidence" value="ECO:0007669"/>
    <property type="project" value="InterPro"/>
</dbReference>
<dbReference type="EMBL" id="AP021875">
    <property type="protein sequence ID" value="BBO73544.1"/>
    <property type="molecule type" value="Genomic_DNA"/>
</dbReference>
<sequence>MLYTNIKKKYDIIFIIPHMGQGGSQRVASNLINHWVKKEKTVLLIEFFPNKPLCHEVNDSVDRIFILNNSYINLRKYKKTIGNIIIKLLNVLKRAMPFTLVRLKQKNNIFIKNEGKGYIKDILIQKNTKFVIYLTHLLIDVLKIDITSVVKIYYVMSFLFIPGDFRRLRRLRSVFKSVESKCVISFLGATNIKTIMSSYGLNRRIIISERNDPNIQKLSDPWDFLRKKFYRLADVVTSNSKGSIETLKDFVPYDKLLYIPNPLTFNICSIEKKKRFKIILCVGRLVKQKSIDTLLKAFSLMYKSIPSWHILVVGEGPLKNELINLSYRLKIFKRTHFMGYRKDIYRFYKISSIFVMPSLHEGMPNSLMEAMCHEIPAIVSNSSPGPLELIKDQYNGYIFQKMNIFDLRDKIYNLVKNENLRLEMGNRHREFINDFSLNTISTHWESLIQKDI</sequence>
<dbReference type="KEGG" id="dwd:DSCW_09610"/>
<dbReference type="SUPFAM" id="SSF53756">
    <property type="entry name" value="UDP-Glycosyltransferase/glycogen phosphorylase"/>
    <property type="match status" value="1"/>
</dbReference>
<protein>
    <recommendedName>
        <fullName evidence="1">Glycosyl transferase family 1 domain-containing protein</fullName>
    </recommendedName>
</protein>
<dbReference type="Pfam" id="PF00534">
    <property type="entry name" value="Glycos_transf_1"/>
    <property type="match status" value="1"/>
</dbReference>
<organism evidence="2 3">
    <name type="scientific">Desulfosarcina widdelii</name>
    <dbReference type="NCBI Taxonomy" id="947919"/>
    <lineage>
        <taxon>Bacteria</taxon>
        <taxon>Pseudomonadati</taxon>
        <taxon>Thermodesulfobacteriota</taxon>
        <taxon>Desulfobacteria</taxon>
        <taxon>Desulfobacterales</taxon>
        <taxon>Desulfosarcinaceae</taxon>
        <taxon>Desulfosarcina</taxon>
    </lineage>
</organism>
<dbReference type="AlphaFoldDB" id="A0A5K7Z509"/>
<name>A0A5K7Z509_9BACT</name>
<keyword evidence="3" id="KW-1185">Reference proteome</keyword>
<proteinExistence type="predicted"/>
<evidence type="ECO:0000313" key="3">
    <source>
        <dbReference type="Proteomes" id="UP000427769"/>
    </source>
</evidence>